<proteinExistence type="predicted"/>
<keyword evidence="3" id="KW-0233">DNA recombination</keyword>
<name>A0A0F9AHJ5_9ZZZZ</name>
<sequence length="329" mass="38035">DSEEVELAPPRDRNGDFEPQLIPKRQKYFEGFNNKIIAMYARGMSVRDMQGCLLEMYGVDVSEGLISQTTEAVMDEVKAWQNRPLDEVYPIVFLDCIVVKSREDGKVTNRSVYLALGVNMDGHKELLGIWIAKTEGAKFWLSVITELQNRGVKDIFIACVDGLKGFPEAIESVFPQTQVQLCIVHMIRNSIRYVNWKDRKQLCTDLKTIYTSATEQQAETALEEFAQKWDEKYPTISQMWRRHWENVIPFFDYPADIRKAIYTTNAIESINRSIRKIIKTKGAFPTDASIMKIFYLALENISKKWTMPIRCWKSAMNQFAIKFAGRMPL</sequence>
<dbReference type="PANTHER" id="PTHR33217">
    <property type="entry name" value="TRANSPOSASE FOR INSERTION SEQUENCE ELEMENT IS1081"/>
    <property type="match status" value="1"/>
</dbReference>
<gene>
    <name evidence="4" type="ORF">LCGC14_2649580</name>
</gene>
<dbReference type="GO" id="GO:0006313">
    <property type="term" value="P:DNA transposition"/>
    <property type="evidence" value="ECO:0007669"/>
    <property type="project" value="InterPro"/>
</dbReference>
<evidence type="ECO:0000313" key="4">
    <source>
        <dbReference type="EMBL" id="KKK97755.1"/>
    </source>
</evidence>
<dbReference type="NCBIfam" id="NF033543">
    <property type="entry name" value="transpos_IS256"/>
    <property type="match status" value="1"/>
</dbReference>
<dbReference type="EMBL" id="LAZR01045909">
    <property type="protein sequence ID" value="KKK97755.1"/>
    <property type="molecule type" value="Genomic_DNA"/>
</dbReference>
<dbReference type="PANTHER" id="PTHR33217:SF5">
    <property type="entry name" value="MUTATOR FAMILY TRANSPOSASE"/>
    <property type="match status" value="1"/>
</dbReference>
<evidence type="ECO:0000256" key="2">
    <source>
        <dbReference type="ARBA" id="ARBA00023125"/>
    </source>
</evidence>
<dbReference type="GO" id="GO:0003677">
    <property type="term" value="F:DNA binding"/>
    <property type="evidence" value="ECO:0007669"/>
    <property type="project" value="UniProtKB-KW"/>
</dbReference>
<dbReference type="PROSITE" id="PS01007">
    <property type="entry name" value="TRANSPOSASE_MUTATOR"/>
    <property type="match status" value="1"/>
</dbReference>
<dbReference type="AlphaFoldDB" id="A0A0F9AHJ5"/>
<feature type="non-terminal residue" evidence="4">
    <location>
        <position position="1"/>
    </location>
</feature>
<keyword evidence="2" id="KW-0238">DNA-binding</keyword>
<dbReference type="InterPro" id="IPR001207">
    <property type="entry name" value="Transposase_mutator"/>
</dbReference>
<dbReference type="GO" id="GO:0004803">
    <property type="term" value="F:transposase activity"/>
    <property type="evidence" value="ECO:0007669"/>
    <property type="project" value="InterPro"/>
</dbReference>
<organism evidence="4">
    <name type="scientific">marine sediment metagenome</name>
    <dbReference type="NCBI Taxonomy" id="412755"/>
    <lineage>
        <taxon>unclassified sequences</taxon>
        <taxon>metagenomes</taxon>
        <taxon>ecological metagenomes</taxon>
    </lineage>
</organism>
<keyword evidence="1" id="KW-0815">Transposition</keyword>
<evidence type="ECO:0000256" key="3">
    <source>
        <dbReference type="ARBA" id="ARBA00023172"/>
    </source>
</evidence>
<protein>
    <recommendedName>
        <fullName evidence="5">Mutator family transposase</fullName>
    </recommendedName>
</protein>
<evidence type="ECO:0000256" key="1">
    <source>
        <dbReference type="ARBA" id="ARBA00022578"/>
    </source>
</evidence>
<dbReference type="Pfam" id="PF00872">
    <property type="entry name" value="Transposase_mut"/>
    <property type="match status" value="1"/>
</dbReference>
<accession>A0A0F9AHJ5</accession>
<comment type="caution">
    <text evidence="4">The sequence shown here is derived from an EMBL/GenBank/DDBJ whole genome shotgun (WGS) entry which is preliminary data.</text>
</comment>
<evidence type="ECO:0008006" key="5">
    <source>
        <dbReference type="Google" id="ProtNLM"/>
    </source>
</evidence>
<reference evidence="4" key="1">
    <citation type="journal article" date="2015" name="Nature">
        <title>Complex archaea that bridge the gap between prokaryotes and eukaryotes.</title>
        <authorList>
            <person name="Spang A."/>
            <person name="Saw J.H."/>
            <person name="Jorgensen S.L."/>
            <person name="Zaremba-Niedzwiedzka K."/>
            <person name="Martijn J."/>
            <person name="Lind A.E."/>
            <person name="van Eijk R."/>
            <person name="Schleper C."/>
            <person name="Guy L."/>
            <person name="Ettema T.J."/>
        </authorList>
    </citation>
    <scope>NUCLEOTIDE SEQUENCE</scope>
</reference>